<dbReference type="InterPro" id="IPR029058">
    <property type="entry name" value="AB_hydrolase_fold"/>
</dbReference>
<evidence type="ECO:0000313" key="4">
    <source>
        <dbReference type="Proteomes" id="UP000774570"/>
    </source>
</evidence>
<dbReference type="PANTHER" id="PTHR43798:SF31">
    <property type="entry name" value="AB HYDROLASE SUPERFAMILY PROTEIN YCLE"/>
    <property type="match status" value="1"/>
</dbReference>
<organism evidence="3 4">
    <name type="scientific">Actinomadura parmotrematis</name>
    <dbReference type="NCBI Taxonomy" id="2864039"/>
    <lineage>
        <taxon>Bacteria</taxon>
        <taxon>Bacillati</taxon>
        <taxon>Actinomycetota</taxon>
        <taxon>Actinomycetes</taxon>
        <taxon>Streptosporangiales</taxon>
        <taxon>Thermomonosporaceae</taxon>
        <taxon>Actinomadura</taxon>
    </lineage>
</organism>
<dbReference type="SUPFAM" id="SSF53474">
    <property type="entry name" value="alpha/beta-Hydrolases"/>
    <property type="match status" value="1"/>
</dbReference>
<feature type="domain" description="AB hydrolase-1" evidence="2">
    <location>
        <begin position="14"/>
        <end position="163"/>
    </location>
</feature>
<name>A0ABS7G0I8_9ACTN</name>
<dbReference type="RefSeq" id="WP_220168958.1">
    <property type="nucleotide sequence ID" value="NZ_JAIBOA010000018.1"/>
</dbReference>
<dbReference type="Pfam" id="PF00561">
    <property type="entry name" value="Abhydrolase_1"/>
    <property type="match status" value="1"/>
</dbReference>
<dbReference type="PRINTS" id="PR00111">
    <property type="entry name" value="ABHYDROLASE"/>
</dbReference>
<dbReference type="InterPro" id="IPR000073">
    <property type="entry name" value="AB_hydrolase_1"/>
</dbReference>
<keyword evidence="1 3" id="KW-0378">Hydrolase</keyword>
<dbReference type="EMBL" id="JAIBOA010000018">
    <property type="protein sequence ID" value="MBW8485715.1"/>
    <property type="molecule type" value="Genomic_DNA"/>
</dbReference>
<dbReference type="Gene3D" id="3.40.50.1820">
    <property type="entry name" value="alpha/beta hydrolase"/>
    <property type="match status" value="1"/>
</dbReference>
<keyword evidence="4" id="KW-1185">Reference proteome</keyword>
<sequence>MTVLDYEIVGEGRPLVLLHGFYGDRTTWTASGHVAGLAGDFRLVLVDLPGHGRSPAPHDPIPYALHRQADDVAAVLDDAGIGRAAVWGSSLGGTVALTLLARHPGRVGALIANGAHAEAASGDPEPENTIFREQGMAPFLAMLGPVPDGIRAPMERADPLALAALNSALAEIPALPGALAAPILLLVGEKDRALARARESAGRIPGARLVELPGCGHLDSFTRTDLTLPLVREFLAGGAGVAW</sequence>
<evidence type="ECO:0000313" key="3">
    <source>
        <dbReference type="EMBL" id="MBW8485715.1"/>
    </source>
</evidence>
<accession>A0ABS7G0I8</accession>
<protein>
    <submittedName>
        <fullName evidence="3">Alpha/beta fold hydrolase</fullName>
    </submittedName>
</protein>
<comment type="caution">
    <text evidence="3">The sequence shown here is derived from an EMBL/GenBank/DDBJ whole genome shotgun (WGS) entry which is preliminary data.</text>
</comment>
<dbReference type="Proteomes" id="UP000774570">
    <property type="component" value="Unassembled WGS sequence"/>
</dbReference>
<dbReference type="PANTHER" id="PTHR43798">
    <property type="entry name" value="MONOACYLGLYCEROL LIPASE"/>
    <property type="match status" value="1"/>
</dbReference>
<evidence type="ECO:0000259" key="2">
    <source>
        <dbReference type="Pfam" id="PF00561"/>
    </source>
</evidence>
<dbReference type="InterPro" id="IPR050266">
    <property type="entry name" value="AB_hydrolase_sf"/>
</dbReference>
<dbReference type="GO" id="GO:0016787">
    <property type="term" value="F:hydrolase activity"/>
    <property type="evidence" value="ECO:0007669"/>
    <property type="project" value="UniProtKB-KW"/>
</dbReference>
<proteinExistence type="predicted"/>
<evidence type="ECO:0000256" key="1">
    <source>
        <dbReference type="ARBA" id="ARBA00022801"/>
    </source>
</evidence>
<gene>
    <name evidence="3" type="ORF">K1Y72_25265</name>
</gene>
<reference evidence="3 4" key="1">
    <citation type="submission" date="2021-07" db="EMBL/GenBank/DDBJ databases">
        <title>Actinomadura sp. PM05-2 isolated from lichen.</title>
        <authorList>
            <person name="Somphong A."/>
            <person name="Phongsopitanun W."/>
            <person name="Tanasupawat S."/>
            <person name="Peongsungnone V."/>
        </authorList>
    </citation>
    <scope>NUCLEOTIDE SEQUENCE [LARGE SCALE GENOMIC DNA]</scope>
    <source>
        <strain evidence="3 4">PM05-2</strain>
    </source>
</reference>